<dbReference type="EMBL" id="JBAMMX010000003">
    <property type="protein sequence ID" value="KAK6944906.1"/>
    <property type="molecule type" value="Genomic_DNA"/>
</dbReference>
<organism evidence="3 4">
    <name type="scientific">Dillenia turbinata</name>
    <dbReference type="NCBI Taxonomy" id="194707"/>
    <lineage>
        <taxon>Eukaryota</taxon>
        <taxon>Viridiplantae</taxon>
        <taxon>Streptophyta</taxon>
        <taxon>Embryophyta</taxon>
        <taxon>Tracheophyta</taxon>
        <taxon>Spermatophyta</taxon>
        <taxon>Magnoliopsida</taxon>
        <taxon>eudicotyledons</taxon>
        <taxon>Gunneridae</taxon>
        <taxon>Pentapetalae</taxon>
        <taxon>Dilleniales</taxon>
        <taxon>Dilleniaceae</taxon>
        <taxon>Dillenia</taxon>
    </lineage>
</organism>
<comment type="caution">
    <text evidence="3">The sequence shown here is derived from an EMBL/GenBank/DDBJ whole genome shotgun (WGS) entry which is preliminary data.</text>
</comment>
<evidence type="ECO:0000259" key="2">
    <source>
        <dbReference type="Pfam" id="PF06911"/>
    </source>
</evidence>
<dbReference type="InterPro" id="IPR009686">
    <property type="entry name" value="Senescence/spartin_C"/>
</dbReference>
<dbReference type="PANTHER" id="PTHR21068:SF36">
    <property type="entry name" value="SENESCENCE_DEHYDRATION-ASSOCIATED PROTEIN-LIKE PROTEIN"/>
    <property type="match status" value="1"/>
</dbReference>
<feature type="compositionally biased region" description="Low complexity" evidence="1">
    <location>
        <begin position="210"/>
        <end position="231"/>
    </location>
</feature>
<feature type="region of interest" description="Disordered" evidence="1">
    <location>
        <begin position="208"/>
        <end position="236"/>
    </location>
</feature>
<keyword evidence="4" id="KW-1185">Reference proteome</keyword>
<evidence type="ECO:0000313" key="3">
    <source>
        <dbReference type="EMBL" id="KAK6944906.1"/>
    </source>
</evidence>
<dbReference type="InterPro" id="IPR045036">
    <property type="entry name" value="Spartin-like"/>
</dbReference>
<dbReference type="AlphaFoldDB" id="A0AAN8WBK0"/>
<feature type="domain" description="Senescence" evidence="2">
    <location>
        <begin position="170"/>
        <end position="351"/>
    </location>
</feature>
<evidence type="ECO:0000256" key="1">
    <source>
        <dbReference type="SAM" id="MobiDB-lite"/>
    </source>
</evidence>
<protein>
    <submittedName>
        <fullName evidence="3">Senescence/spartin-associated, C-terminal</fullName>
    </submittedName>
</protein>
<name>A0AAN8WBK0_9MAGN</name>
<dbReference type="GO" id="GO:0005886">
    <property type="term" value="C:plasma membrane"/>
    <property type="evidence" value="ECO:0007669"/>
    <property type="project" value="TreeGrafter"/>
</dbReference>
<proteinExistence type="predicted"/>
<dbReference type="Proteomes" id="UP001370490">
    <property type="component" value="Unassembled WGS sequence"/>
</dbReference>
<gene>
    <name evidence="3" type="ORF">RJ641_026008</name>
</gene>
<dbReference type="PANTHER" id="PTHR21068">
    <property type="entry name" value="SPARTIN"/>
    <property type="match status" value="1"/>
</dbReference>
<reference evidence="3 4" key="1">
    <citation type="submission" date="2023-12" db="EMBL/GenBank/DDBJ databases">
        <title>A high-quality genome assembly for Dillenia turbinata (Dilleniales).</title>
        <authorList>
            <person name="Chanderbali A."/>
        </authorList>
    </citation>
    <scope>NUCLEOTIDE SEQUENCE [LARGE SCALE GENOMIC DNA]</scope>
    <source>
        <strain evidence="3">LSX21</strain>
        <tissue evidence="3">Leaf</tissue>
    </source>
</reference>
<evidence type="ECO:0000313" key="4">
    <source>
        <dbReference type="Proteomes" id="UP001370490"/>
    </source>
</evidence>
<accession>A0AAN8WBK0</accession>
<dbReference type="Pfam" id="PF06911">
    <property type="entry name" value="Senescence"/>
    <property type="match status" value="1"/>
</dbReference>
<sequence>MGCFKSHKSKSKTLTSEASFQSSQQNPKAKILKQEVLLHIPGCRVTLVEGGEAMELVNGDFTILRISDENVYLATIIKVGDDLQWPLTKDEPVVKLDTHDYLFSFPIKDGELLSYGVTFLQQYGNNLGWLDSFLKEHSCFSSNTNLMRNKDVDWKEFAPRIDDYNNILAKAIAGGTGQIVKGIFKCSNAYTNQVQKGGQLILTRAAQEGTSTSSSSKSSKSNGSKKSGVNKSLKRVRKLSKMTEKMSKVMLNGVGTVTGSVMTPVVQSQAGKAFLAMVPGEVLLASLDAINKVLDAAEAAERQALTATTGAASRMVSKRFGESAGEATEDVLATAGHCCGTAWNIFKIRKAINPASSVSSGLRNAAKNRES</sequence>